<evidence type="ECO:0000256" key="3">
    <source>
        <dbReference type="ARBA" id="ARBA00023163"/>
    </source>
</evidence>
<comment type="caution">
    <text evidence="5">The sequence shown here is derived from an EMBL/GenBank/DDBJ whole genome shotgun (WGS) entry which is preliminary data.</text>
</comment>
<dbReference type="InterPro" id="IPR000843">
    <property type="entry name" value="HTH_LacI"/>
</dbReference>
<sequence>MTVAKRRAVTLADVAAKAGVSRSTASRALNHSARISRETTKRIIKLAHEMGFVPNAQGRALAVGRTETIAILVTEPLDELFADPTYAVYISGVTEKLGESSYLPVLLQSSTEFERSRVLQHMERQAFDAVIDISPYADRTILEEMHTLAIPGVLLGQMENQLYEGVFSIVYSDDTQGARLAAQVMCDRGRRHPVVILGPKSNPATPDRLKGYRSVYGDSLSEDRVFFTGWDASAGFTAMRRLLERVDKIDGVLAGSDRIAAGVIEALQGLGLSVPNDVSVVGFDDHPLAKTVNPPLTTVHQPLRSEGFMAADLAMKMIEGEEPVTKVMQMSITMRDSL</sequence>
<dbReference type="CDD" id="cd01392">
    <property type="entry name" value="HTH_LacI"/>
    <property type="match status" value="1"/>
</dbReference>
<evidence type="ECO:0000313" key="5">
    <source>
        <dbReference type="EMBL" id="KJY52469.1"/>
    </source>
</evidence>
<dbReference type="SUPFAM" id="SSF53822">
    <property type="entry name" value="Periplasmic binding protein-like I"/>
    <property type="match status" value="1"/>
</dbReference>
<dbReference type="InterPro" id="IPR010982">
    <property type="entry name" value="Lambda_DNA-bd_dom_sf"/>
</dbReference>
<organism evidence="5 6">
    <name type="scientific">Bifidobacterium asteroides</name>
    <dbReference type="NCBI Taxonomy" id="1684"/>
    <lineage>
        <taxon>Bacteria</taxon>
        <taxon>Bacillati</taxon>
        <taxon>Actinomycetota</taxon>
        <taxon>Actinomycetes</taxon>
        <taxon>Bifidobacteriales</taxon>
        <taxon>Bifidobacteriaceae</taxon>
        <taxon>Bifidobacterium</taxon>
    </lineage>
</organism>
<dbReference type="Gene3D" id="1.10.260.40">
    <property type="entry name" value="lambda repressor-like DNA-binding domains"/>
    <property type="match status" value="1"/>
</dbReference>
<proteinExistence type="predicted"/>
<dbReference type="EMBL" id="JWME01000004">
    <property type="protein sequence ID" value="KJY52469.1"/>
    <property type="molecule type" value="Genomic_DNA"/>
</dbReference>
<protein>
    <submittedName>
        <fullName evidence="5">Transcriptional regulator, LacI family</fullName>
    </submittedName>
</protein>
<keyword evidence="2" id="KW-0238">DNA-binding</keyword>
<name>A0A0F4L2N3_9BIFI</name>
<dbReference type="Gene3D" id="3.40.50.2300">
    <property type="match status" value="2"/>
</dbReference>
<dbReference type="GO" id="GO:0000976">
    <property type="term" value="F:transcription cis-regulatory region binding"/>
    <property type="evidence" value="ECO:0007669"/>
    <property type="project" value="TreeGrafter"/>
</dbReference>
<dbReference type="InterPro" id="IPR028082">
    <property type="entry name" value="Peripla_BP_I"/>
</dbReference>
<feature type="domain" description="HTH lacI-type" evidence="4">
    <location>
        <begin position="9"/>
        <end position="63"/>
    </location>
</feature>
<keyword evidence="1" id="KW-0805">Transcription regulation</keyword>
<dbReference type="PROSITE" id="PS00356">
    <property type="entry name" value="HTH_LACI_1"/>
    <property type="match status" value="1"/>
</dbReference>
<dbReference type="OrthoDB" id="4268837at2"/>
<dbReference type="PANTHER" id="PTHR30146:SF109">
    <property type="entry name" value="HTH-TYPE TRANSCRIPTIONAL REGULATOR GALS"/>
    <property type="match status" value="1"/>
</dbReference>
<reference evidence="5 6" key="1">
    <citation type="submission" date="2014-12" db="EMBL/GenBank/DDBJ databases">
        <title>Comparative genomics of the lactic acid bacteria isolated from the honey bee gut.</title>
        <authorList>
            <person name="Ellegaard K.M."/>
            <person name="Tamarit D."/>
            <person name="Javelind E."/>
            <person name="Olofsson T."/>
            <person name="Andersson S.G."/>
            <person name="Vasquez A."/>
        </authorList>
    </citation>
    <scope>NUCLEOTIDE SEQUENCE [LARGE SCALE GENOMIC DNA]</scope>
    <source>
        <strain evidence="5 6">Bin2</strain>
    </source>
</reference>
<evidence type="ECO:0000256" key="2">
    <source>
        <dbReference type="ARBA" id="ARBA00023125"/>
    </source>
</evidence>
<evidence type="ECO:0000256" key="1">
    <source>
        <dbReference type="ARBA" id="ARBA00023015"/>
    </source>
</evidence>
<dbReference type="GO" id="GO:0003700">
    <property type="term" value="F:DNA-binding transcription factor activity"/>
    <property type="evidence" value="ECO:0007669"/>
    <property type="project" value="TreeGrafter"/>
</dbReference>
<dbReference type="Pfam" id="PF13377">
    <property type="entry name" value="Peripla_BP_3"/>
    <property type="match status" value="1"/>
</dbReference>
<gene>
    <name evidence="5" type="ORF">JF69_01600</name>
</gene>
<dbReference type="PANTHER" id="PTHR30146">
    <property type="entry name" value="LACI-RELATED TRANSCRIPTIONAL REPRESSOR"/>
    <property type="match status" value="1"/>
</dbReference>
<dbReference type="Pfam" id="PF00356">
    <property type="entry name" value="LacI"/>
    <property type="match status" value="1"/>
</dbReference>
<dbReference type="PROSITE" id="PS50932">
    <property type="entry name" value="HTH_LACI_2"/>
    <property type="match status" value="1"/>
</dbReference>
<accession>A0A0F4L2N3</accession>
<dbReference type="CDD" id="cd06267">
    <property type="entry name" value="PBP1_LacI_sugar_binding-like"/>
    <property type="match status" value="1"/>
</dbReference>
<dbReference type="InterPro" id="IPR046335">
    <property type="entry name" value="LacI/GalR-like_sensor"/>
</dbReference>
<dbReference type="SMART" id="SM00354">
    <property type="entry name" value="HTH_LACI"/>
    <property type="match status" value="1"/>
</dbReference>
<evidence type="ECO:0000259" key="4">
    <source>
        <dbReference type="PROSITE" id="PS50932"/>
    </source>
</evidence>
<evidence type="ECO:0000313" key="6">
    <source>
        <dbReference type="Proteomes" id="UP000033648"/>
    </source>
</evidence>
<dbReference type="PATRIC" id="fig|1684.4.peg.174"/>
<dbReference type="SUPFAM" id="SSF47413">
    <property type="entry name" value="lambda repressor-like DNA-binding domains"/>
    <property type="match status" value="1"/>
</dbReference>
<keyword evidence="3" id="KW-0804">Transcription</keyword>
<dbReference type="Proteomes" id="UP000033648">
    <property type="component" value="Unassembled WGS sequence"/>
</dbReference>
<dbReference type="AlphaFoldDB" id="A0A0F4L2N3"/>